<feature type="domain" description="Core-binding (CB)" evidence="6">
    <location>
        <begin position="79"/>
        <end position="180"/>
    </location>
</feature>
<gene>
    <name evidence="7" type="ORF">JAO78_016015</name>
</gene>
<proteinExistence type="predicted"/>
<evidence type="ECO:0000313" key="7">
    <source>
        <dbReference type="EMBL" id="MCB5228311.1"/>
    </source>
</evidence>
<dbReference type="Proteomes" id="UP000633814">
    <property type="component" value="Unassembled WGS sequence"/>
</dbReference>
<evidence type="ECO:0000256" key="5">
    <source>
        <dbReference type="PROSITE-ProRule" id="PRU01248"/>
    </source>
</evidence>
<keyword evidence="8" id="KW-1185">Reference proteome</keyword>
<dbReference type="EMBL" id="JAEINI020000019">
    <property type="protein sequence ID" value="MCB5228311.1"/>
    <property type="molecule type" value="Genomic_DNA"/>
</dbReference>
<dbReference type="RefSeq" id="WP_226752365.1">
    <property type="nucleotide sequence ID" value="NZ_JAEINI020000019.1"/>
</dbReference>
<keyword evidence="3 5" id="KW-0238">DNA-binding</keyword>
<dbReference type="Gene3D" id="1.10.443.10">
    <property type="entry name" value="Intergrase catalytic core"/>
    <property type="match status" value="1"/>
</dbReference>
<keyword evidence="1" id="KW-0159">Chromosome partition</keyword>
<accession>A0ABS8C7N5</accession>
<dbReference type="InterPro" id="IPR044068">
    <property type="entry name" value="CB"/>
</dbReference>
<evidence type="ECO:0000313" key="8">
    <source>
        <dbReference type="Proteomes" id="UP000633814"/>
    </source>
</evidence>
<dbReference type="InterPro" id="IPR011010">
    <property type="entry name" value="DNA_brk_join_enz"/>
</dbReference>
<evidence type="ECO:0000259" key="6">
    <source>
        <dbReference type="PROSITE" id="PS51900"/>
    </source>
</evidence>
<dbReference type="PANTHER" id="PTHR30349">
    <property type="entry name" value="PHAGE INTEGRASE-RELATED"/>
    <property type="match status" value="1"/>
</dbReference>
<dbReference type="Pfam" id="PF00589">
    <property type="entry name" value="Phage_integrase"/>
    <property type="match status" value="1"/>
</dbReference>
<dbReference type="SUPFAM" id="SSF56349">
    <property type="entry name" value="DNA breaking-rejoining enzymes"/>
    <property type="match status" value="1"/>
</dbReference>
<dbReference type="InterPro" id="IPR002104">
    <property type="entry name" value="Integrase_catalytic"/>
</dbReference>
<evidence type="ECO:0000256" key="1">
    <source>
        <dbReference type="ARBA" id="ARBA00022829"/>
    </source>
</evidence>
<organism evidence="7 8">
    <name type="scientific">Alishewanella maricola</name>
    <dbReference type="NCBI Taxonomy" id="2795740"/>
    <lineage>
        <taxon>Bacteria</taxon>
        <taxon>Pseudomonadati</taxon>
        <taxon>Pseudomonadota</taxon>
        <taxon>Gammaproteobacteria</taxon>
        <taxon>Alteromonadales</taxon>
        <taxon>Alteromonadaceae</taxon>
        <taxon>Alishewanella</taxon>
    </lineage>
</organism>
<dbReference type="InterPro" id="IPR013762">
    <property type="entry name" value="Integrase-like_cat_sf"/>
</dbReference>
<evidence type="ECO:0000256" key="2">
    <source>
        <dbReference type="ARBA" id="ARBA00022908"/>
    </source>
</evidence>
<reference evidence="7 8" key="1">
    <citation type="submission" date="2021-10" db="EMBL/GenBank/DDBJ databases">
        <title>Alishewanella koreense sp. nov. isolated from seawater of southwestern coast in South Korea and the proposal for the reclassification of Rheinheimera perlucida and Rheinheimera tuosuensis as Arsukibacterium perlucida and Arsukibacterium tuosuensis.</title>
        <authorList>
            <person name="Kim K.H."/>
            <person name="Ruan W."/>
            <person name="Kim K.R."/>
            <person name="Baek J.H."/>
            <person name="Jeon C.O."/>
        </authorList>
    </citation>
    <scope>NUCLEOTIDE SEQUENCE [LARGE SCALE GENOMIC DNA]</scope>
    <source>
        <strain evidence="7 8">16-MA</strain>
    </source>
</reference>
<evidence type="ECO:0000256" key="4">
    <source>
        <dbReference type="ARBA" id="ARBA00023172"/>
    </source>
</evidence>
<dbReference type="InterPro" id="IPR010998">
    <property type="entry name" value="Integrase_recombinase_N"/>
</dbReference>
<dbReference type="InterPro" id="IPR050090">
    <property type="entry name" value="Tyrosine_recombinase_XerCD"/>
</dbReference>
<protein>
    <submittedName>
        <fullName evidence="7">Tyrosine-type recombinase/integrase</fullName>
    </submittedName>
</protein>
<dbReference type="PROSITE" id="PS51900">
    <property type="entry name" value="CB"/>
    <property type="match status" value="1"/>
</dbReference>
<dbReference type="CDD" id="cd00397">
    <property type="entry name" value="DNA_BRE_C"/>
    <property type="match status" value="1"/>
</dbReference>
<sequence>MSCKNSSRYKTRFNLGAVAYLQSSVDDCGLRNVIYKTDDYIENFPFIFHAEHLDACCEMNLFLIQRLKGEYSLKKNKRQTSDSWSQQYAATRKGEPLDIKTIESISKDLKLFLDFLIENDLSYLEVIAAPISESAHADVSQMPVWKYQRYLVERVKRKDLAWNTANRMIRRVREFYIWSYHRGSIGKLPFELELKAIHKKKSSDYDVLFSMPSANQTALQAWISNLTIPKKFKQKAVKPNGLQPFNRSELASLLNTDTAKHPTNSLFLKCAYLAGFRSFEVVQIDYNEVVNPVDHPRNAVFKIGLVRKQHLPKPINITRTLMQKLFDYTTTASWKTRRKKHEEKYGVDNPEHPLPLFINKSGERMAGTSASDVIAYVRKEQREKGLPVLERGYHDLRATFGTYLAIYLIEKLVDTRRVRTTLRKWLGHESMKTTEMYIDFAKVSEPSEFGAMHEWVEDIYKAVRETK</sequence>
<keyword evidence="2" id="KW-0229">DNA integration</keyword>
<dbReference type="PANTHER" id="PTHR30349:SF81">
    <property type="entry name" value="TYROSINE RECOMBINASE XERC"/>
    <property type="match status" value="1"/>
</dbReference>
<evidence type="ECO:0000256" key="3">
    <source>
        <dbReference type="ARBA" id="ARBA00023125"/>
    </source>
</evidence>
<name>A0ABS8C7N5_9ALTE</name>
<dbReference type="Gene3D" id="1.10.150.130">
    <property type="match status" value="1"/>
</dbReference>
<keyword evidence="4" id="KW-0233">DNA recombination</keyword>
<comment type="caution">
    <text evidence="7">The sequence shown here is derived from an EMBL/GenBank/DDBJ whole genome shotgun (WGS) entry which is preliminary data.</text>
</comment>